<dbReference type="Gramene" id="ONI08248">
    <property type="protein sequence ID" value="ONI08248"/>
    <property type="gene ID" value="PRUPE_5G167000"/>
</dbReference>
<evidence type="ECO:0000313" key="2">
    <source>
        <dbReference type="Proteomes" id="UP000006882"/>
    </source>
</evidence>
<proteinExistence type="predicted"/>
<sequence>MKKLPNMFSLTKANYALVCCLGFMSAVSFDASIVFHPRLAAGIFQAGRLLITIGLVVQTENATTHISMWSFNLNESKHVSVSHKSGGYWVFKDWREHQYSCQESAYFIYKLCCSSTFNVFQCSICRLYISQ</sequence>
<dbReference type="EMBL" id="CM007655">
    <property type="protein sequence ID" value="ONI08248.1"/>
    <property type="molecule type" value="Genomic_DNA"/>
</dbReference>
<accession>A0A251P9I0</accession>
<reference evidence="1 2" key="1">
    <citation type="journal article" date="2013" name="Nat. Genet.">
        <title>The high-quality draft genome of peach (Prunus persica) identifies unique patterns of genetic diversity, domestication and genome evolution.</title>
        <authorList>
            <consortium name="International Peach Genome Initiative"/>
            <person name="Verde I."/>
            <person name="Abbott A.G."/>
            <person name="Scalabrin S."/>
            <person name="Jung S."/>
            <person name="Shu S."/>
            <person name="Marroni F."/>
            <person name="Zhebentyayeva T."/>
            <person name="Dettori M.T."/>
            <person name="Grimwood J."/>
            <person name="Cattonaro F."/>
            <person name="Zuccolo A."/>
            <person name="Rossini L."/>
            <person name="Jenkins J."/>
            <person name="Vendramin E."/>
            <person name="Meisel L.A."/>
            <person name="Decroocq V."/>
            <person name="Sosinski B."/>
            <person name="Prochnik S."/>
            <person name="Mitros T."/>
            <person name="Policriti A."/>
            <person name="Cipriani G."/>
            <person name="Dondini L."/>
            <person name="Ficklin S."/>
            <person name="Goodstein D.M."/>
            <person name="Xuan P."/>
            <person name="Del Fabbro C."/>
            <person name="Aramini V."/>
            <person name="Copetti D."/>
            <person name="Gonzalez S."/>
            <person name="Horner D.S."/>
            <person name="Falchi R."/>
            <person name="Lucas S."/>
            <person name="Mica E."/>
            <person name="Maldonado J."/>
            <person name="Lazzari B."/>
            <person name="Bielenberg D."/>
            <person name="Pirona R."/>
            <person name="Miculan M."/>
            <person name="Barakat A."/>
            <person name="Testolin R."/>
            <person name="Stella A."/>
            <person name="Tartarini S."/>
            <person name="Tonutti P."/>
            <person name="Arus P."/>
            <person name="Orellana A."/>
            <person name="Wells C."/>
            <person name="Main D."/>
            <person name="Vizzotto G."/>
            <person name="Silva H."/>
            <person name="Salamini F."/>
            <person name="Schmutz J."/>
            <person name="Morgante M."/>
            <person name="Rokhsar D.S."/>
        </authorList>
    </citation>
    <scope>NUCLEOTIDE SEQUENCE [LARGE SCALE GENOMIC DNA]</scope>
    <source>
        <strain evidence="2">cv. Nemared</strain>
    </source>
</reference>
<keyword evidence="2" id="KW-1185">Reference proteome</keyword>
<name>A0A251P9I0_PRUPE</name>
<evidence type="ECO:0000313" key="1">
    <source>
        <dbReference type="EMBL" id="ONI08248.1"/>
    </source>
</evidence>
<organism evidence="1 2">
    <name type="scientific">Prunus persica</name>
    <name type="common">Peach</name>
    <name type="synonym">Amygdalus persica</name>
    <dbReference type="NCBI Taxonomy" id="3760"/>
    <lineage>
        <taxon>Eukaryota</taxon>
        <taxon>Viridiplantae</taxon>
        <taxon>Streptophyta</taxon>
        <taxon>Embryophyta</taxon>
        <taxon>Tracheophyta</taxon>
        <taxon>Spermatophyta</taxon>
        <taxon>Magnoliopsida</taxon>
        <taxon>eudicotyledons</taxon>
        <taxon>Gunneridae</taxon>
        <taxon>Pentapetalae</taxon>
        <taxon>rosids</taxon>
        <taxon>fabids</taxon>
        <taxon>Rosales</taxon>
        <taxon>Rosaceae</taxon>
        <taxon>Amygdaloideae</taxon>
        <taxon>Amygdaleae</taxon>
        <taxon>Prunus</taxon>
    </lineage>
</organism>
<dbReference type="Proteomes" id="UP000006882">
    <property type="component" value="Chromosome G5"/>
</dbReference>
<protein>
    <submittedName>
        <fullName evidence="1">Uncharacterized protein</fullName>
    </submittedName>
</protein>
<dbReference type="AlphaFoldDB" id="A0A251P9I0"/>
<gene>
    <name evidence="1" type="ORF">PRUPE_5G167000</name>
</gene>